<dbReference type="InterPro" id="IPR011006">
    <property type="entry name" value="CheY-like_superfamily"/>
</dbReference>
<evidence type="ECO:0000256" key="2">
    <source>
        <dbReference type="ARBA" id="ARBA00023012"/>
    </source>
</evidence>
<accession>A0ABM6GGB7</accession>
<dbReference type="SUPFAM" id="SSF46894">
    <property type="entry name" value="C-terminal effector domain of the bipartite response regulators"/>
    <property type="match status" value="1"/>
</dbReference>
<evidence type="ECO:0000259" key="8">
    <source>
        <dbReference type="PROSITE" id="PS50110"/>
    </source>
</evidence>
<evidence type="ECO:0000256" key="5">
    <source>
        <dbReference type="ARBA" id="ARBA00023163"/>
    </source>
</evidence>
<dbReference type="CDD" id="cd00383">
    <property type="entry name" value="trans_reg_C"/>
    <property type="match status" value="1"/>
</dbReference>
<feature type="DNA-binding region" description="OmpR/PhoB-type" evidence="7">
    <location>
        <begin position="124"/>
        <end position="217"/>
    </location>
</feature>
<dbReference type="InterPro" id="IPR036388">
    <property type="entry name" value="WH-like_DNA-bd_sf"/>
</dbReference>
<evidence type="ECO:0000256" key="1">
    <source>
        <dbReference type="ARBA" id="ARBA00022553"/>
    </source>
</evidence>
<dbReference type="PROSITE" id="PS51755">
    <property type="entry name" value="OMPR_PHOB"/>
    <property type="match status" value="1"/>
</dbReference>
<evidence type="ECO:0000313" key="10">
    <source>
        <dbReference type="EMBL" id="APT74686.1"/>
    </source>
</evidence>
<dbReference type="InterPro" id="IPR016032">
    <property type="entry name" value="Sig_transdc_resp-reg_C-effctor"/>
</dbReference>
<sequence>MKRILIVEDDETLRDLLKRYIKSEGYEVDEAENNFEMRKKLSKERYDLVLLDIMLPDGLSTDELPEIKVLYPKLGIIIVSAKDNDSDKIYGLEIGADDYVTKPFNPREVVARIKAFFRRISGEREVIKFGQLQIFCDDYLVKLNDKIIDFTAKEFEILCLLAKNPNVVFSRERILDIVWKDEFISDRVVDVHISNIRNKLGKDSIITVRGVGYKFNARKYNE</sequence>
<keyword evidence="4 7" id="KW-0238">DNA-binding</keyword>
<gene>
    <name evidence="10" type="ORF">BW47_09590</name>
</gene>
<keyword evidence="1 6" id="KW-0597">Phosphoprotein</keyword>
<keyword evidence="11" id="KW-1185">Reference proteome</keyword>
<dbReference type="Gene3D" id="3.40.50.2300">
    <property type="match status" value="1"/>
</dbReference>
<dbReference type="InterPro" id="IPR001789">
    <property type="entry name" value="Sig_transdc_resp-reg_receiver"/>
</dbReference>
<proteinExistence type="predicted"/>
<dbReference type="InterPro" id="IPR001867">
    <property type="entry name" value="OmpR/PhoB-type_DNA-bd"/>
</dbReference>
<evidence type="ECO:0000256" key="3">
    <source>
        <dbReference type="ARBA" id="ARBA00023015"/>
    </source>
</evidence>
<evidence type="ECO:0000313" key="11">
    <source>
        <dbReference type="Proteomes" id="UP000185490"/>
    </source>
</evidence>
<keyword evidence="5" id="KW-0804">Transcription</keyword>
<dbReference type="PANTHER" id="PTHR48111:SF21">
    <property type="entry name" value="DNA-BINDING DUAL MASTER TRANSCRIPTIONAL REGULATOR RPAA"/>
    <property type="match status" value="1"/>
</dbReference>
<evidence type="ECO:0000256" key="6">
    <source>
        <dbReference type="PROSITE-ProRule" id="PRU00169"/>
    </source>
</evidence>
<protein>
    <submittedName>
        <fullName evidence="10">Transcriptional regulator</fullName>
    </submittedName>
</protein>
<evidence type="ECO:0000256" key="7">
    <source>
        <dbReference type="PROSITE-ProRule" id="PRU01091"/>
    </source>
</evidence>
<dbReference type="Gene3D" id="6.10.250.690">
    <property type="match status" value="1"/>
</dbReference>
<dbReference type="Gene3D" id="1.10.10.10">
    <property type="entry name" value="Winged helix-like DNA-binding domain superfamily/Winged helix DNA-binding domain"/>
    <property type="match status" value="1"/>
</dbReference>
<feature type="modified residue" description="4-aspartylphosphate" evidence="6">
    <location>
        <position position="52"/>
    </location>
</feature>
<keyword evidence="3" id="KW-0805">Transcription regulation</keyword>
<dbReference type="Pfam" id="PF00486">
    <property type="entry name" value="Trans_reg_C"/>
    <property type="match status" value="1"/>
</dbReference>
<evidence type="ECO:0000256" key="4">
    <source>
        <dbReference type="ARBA" id="ARBA00023125"/>
    </source>
</evidence>
<dbReference type="PROSITE" id="PS50110">
    <property type="entry name" value="RESPONSE_REGULATORY"/>
    <property type="match status" value="1"/>
</dbReference>
<dbReference type="EMBL" id="CP007389">
    <property type="protein sequence ID" value="APT74686.1"/>
    <property type="molecule type" value="Genomic_DNA"/>
</dbReference>
<evidence type="ECO:0000259" key="9">
    <source>
        <dbReference type="PROSITE" id="PS51755"/>
    </source>
</evidence>
<dbReference type="Pfam" id="PF00072">
    <property type="entry name" value="Response_reg"/>
    <property type="match status" value="1"/>
</dbReference>
<dbReference type="PANTHER" id="PTHR48111">
    <property type="entry name" value="REGULATOR OF RPOS"/>
    <property type="match status" value="1"/>
</dbReference>
<keyword evidence="2" id="KW-0902">Two-component regulatory system</keyword>
<dbReference type="InterPro" id="IPR039420">
    <property type="entry name" value="WalR-like"/>
</dbReference>
<reference evidence="10 11" key="1">
    <citation type="submission" date="2014-02" db="EMBL/GenBank/DDBJ databases">
        <title>Diversity of Thermotogales isolates from hydrothermal vents.</title>
        <authorList>
            <person name="Haverkamp T.H.A."/>
            <person name="Lossouarn J."/>
            <person name="Geslin C."/>
            <person name="Nesbo C.L."/>
        </authorList>
    </citation>
    <scope>NUCLEOTIDE SEQUENCE [LARGE SCALE GENOMIC DNA]</scope>
    <source>
        <strain evidence="10 11">431</strain>
    </source>
</reference>
<feature type="domain" description="OmpR/PhoB-type" evidence="9">
    <location>
        <begin position="124"/>
        <end position="217"/>
    </location>
</feature>
<name>A0ABM6GGB7_9BACT</name>
<dbReference type="SMART" id="SM00862">
    <property type="entry name" value="Trans_reg_C"/>
    <property type="match status" value="1"/>
</dbReference>
<feature type="domain" description="Response regulatory" evidence="8">
    <location>
        <begin position="3"/>
        <end position="117"/>
    </location>
</feature>
<dbReference type="Proteomes" id="UP000185490">
    <property type="component" value="Chromosome"/>
</dbReference>
<dbReference type="SUPFAM" id="SSF52172">
    <property type="entry name" value="CheY-like"/>
    <property type="match status" value="1"/>
</dbReference>
<organism evidence="10 11">
    <name type="scientific">Thermosipho melanesiensis</name>
    <dbReference type="NCBI Taxonomy" id="46541"/>
    <lineage>
        <taxon>Bacteria</taxon>
        <taxon>Thermotogati</taxon>
        <taxon>Thermotogota</taxon>
        <taxon>Thermotogae</taxon>
        <taxon>Thermotogales</taxon>
        <taxon>Fervidobacteriaceae</taxon>
        <taxon>Thermosipho</taxon>
    </lineage>
</organism>
<dbReference type="RefSeq" id="WP_012058017.1">
    <property type="nucleotide sequence ID" value="NZ_CP007389.1"/>
</dbReference>
<dbReference type="SMART" id="SM00448">
    <property type="entry name" value="REC"/>
    <property type="match status" value="1"/>
</dbReference>